<dbReference type="SMART" id="SM00233">
    <property type="entry name" value="PH"/>
    <property type="match status" value="1"/>
</dbReference>
<dbReference type="InterPro" id="IPR011993">
    <property type="entry name" value="PH-like_dom_sf"/>
</dbReference>
<dbReference type="PRINTS" id="PR00620">
    <property type="entry name" value="HISTONEH2A"/>
</dbReference>
<dbReference type="Gene3D" id="1.20.870.10">
    <property type="entry name" value="Son of sevenless (SoS) protein Chain: S domain 1"/>
    <property type="match status" value="1"/>
</dbReference>
<feature type="compositionally biased region" description="Polar residues" evidence="3">
    <location>
        <begin position="1401"/>
        <end position="1420"/>
    </location>
</feature>
<dbReference type="PROSITE" id="PS00720">
    <property type="entry name" value="RASGEF"/>
    <property type="match status" value="1"/>
</dbReference>
<gene>
    <name evidence="8" type="ORF">RUM43_001241</name>
</gene>
<feature type="compositionally biased region" description="Pro residues" evidence="3">
    <location>
        <begin position="1131"/>
        <end position="1150"/>
    </location>
</feature>
<dbReference type="CDD" id="cd06224">
    <property type="entry name" value="REM"/>
    <property type="match status" value="1"/>
</dbReference>
<evidence type="ECO:0000313" key="9">
    <source>
        <dbReference type="Proteomes" id="UP001372834"/>
    </source>
</evidence>
<dbReference type="SUPFAM" id="SSF48366">
    <property type="entry name" value="Ras GEF"/>
    <property type="match status" value="1"/>
</dbReference>
<dbReference type="Gene3D" id="6.10.250.3060">
    <property type="match status" value="1"/>
</dbReference>
<protein>
    <recommendedName>
        <fullName evidence="10">Protein son of sevenless</fullName>
    </recommendedName>
</protein>
<sequence>MFSSPTSTIESHNYDFEKAENAAKWKGVFVNSLRKVLEQVHSSLTARDDALEYVESLILRLLGMLCARPPPHTTQDVEERVRRTFPTPIDRWALTDAKEAIEKGKKKSPLVLPVDRVHHLLQKEVLQYKLDSQVSFYIVAVLEYISADILKLAGNYVKNIRHVEITCQDIRVAMCADKVLMDMFHQDEEGGSSTVIIDESEGIQPRTSLTYEEVVKDLIHDEKQYLRDLHMIIKVFREEIAKLTSNPKDLEDMFSNIMDIYELTITLLGSLEDMMEISEEKQLPAVGSCFEELAEAAEFDVYGKYAKDMMSSKSREALHRLLSRPEVSETLHTAGQGFCEAVKYYLPKLLLGPVWHCFLYFDYMKMLNKLTPMVEDKESLEQVEGLLRPLQMELSSLMAKRDTNVRMHSRVRRQIAIEKTNELQRSIDGWEGKDIGQCCNEFIREDILGKLSSGKKLTERRAFLFDGLMILCKPNSKRTSVSVTAQQTTAEFRLKERFFIRKVYITDKEDTEDLKNAFEISPRVQPSVILVAKSPEDKNNWMADLIMLNTKSMLDRLLDSILLDEEKKHPLKLPPPHLYKFAEADSKDNIVLDETEGSGVPLIKGATLYKLIERLTYHIYADPMFVRTFLTTYRSFCSPQELLDLLVERFNIPEPQLFYDDVKETSESDKTIKNSQREDWKRFRKEYCQPVQFRVLNVLRHWVDHHFYDFERDVTLLEKLHHFLDTVNGKSMRKWVDSVLKIVQRKCDSNETQREITFAFDRSPPPIEWHIRCPEEEWNILTLHPIEIARQLTLLEFELYRAVKPSELVGSVWTKKDKEKTSPNLLKMIKHTTNFTRWLEKNIIDAENLEERIAIVSRIIEVMMVLQELNNFNGVLAVVSAMGSAGVFRLKFTFQALSARLDKALEEARELNAGHFKKYQQKLRSINPPCVPFFGMYLTNILFIEEGNPDYLPNSPRLINFSKRRKVAEITGEIQQYQNQPYCFSVEFKIRHFLENLCPFENQTDAEIGNYLFNKSLEIEPRMCKQPPRFPRKWPDLNLKSPGTKPKNLPGRSHPPLPLPSIERHKSPSTMRLQEDQEPETPKTPHTPPHRTIPELIDNTVFMPVMIGGLGSGNQSPGCQVSVCSTTPSPGTSPSPAHPPSLPPPPPPPIKSIEVTRLPPSKITRSAVAPPLPPRRKRENSTGESTPDVPPRDQSPPPLPPRSNPSHLQRRNSALDMAQNDGQSTVPRRHMSINGPPFVSTVPRPVHKPFPINHQLPAMPSPTFHGGQAVANQGLDALSHGPGFVPAYGQLAFGSHNLQATQTAVLGTRNLSQACRNSTAFNFNISKPGMGAASAAAGTTAAATTITQHSTAVVDTLVTTTVPSLTTLTTVPTTTQMPTSQNLEHTIKSLENVLENLELNDTNSPTRKPSQNYTVKPNFSKSDRHHQKSINPYGKNENSPKLLPENVGVPYPQVEISHRLSSDSHRVSREVKSPKLQPEEEDIHLNCILTTPELPPKVNLGKKSSVFTRGGGDTLFHFDPQRIHRVHSTSQDGNS</sequence>
<dbReference type="CDD" id="cd22915">
    <property type="entry name" value="HFD_SOS1_rpt2"/>
    <property type="match status" value="1"/>
</dbReference>
<name>A0AAN8XQB5_POLSC</name>
<dbReference type="InterPro" id="IPR019804">
    <property type="entry name" value="Ras_G-nucl-exch_fac_CS"/>
</dbReference>
<dbReference type="InterPro" id="IPR035899">
    <property type="entry name" value="DBL_dom_sf"/>
</dbReference>
<dbReference type="SUPFAM" id="SSF47113">
    <property type="entry name" value="Histone-fold"/>
    <property type="match status" value="1"/>
</dbReference>
<dbReference type="InterPro" id="IPR001895">
    <property type="entry name" value="RASGEF_cat_dom"/>
</dbReference>
<evidence type="ECO:0000256" key="3">
    <source>
        <dbReference type="SAM" id="MobiDB-lite"/>
    </source>
</evidence>
<dbReference type="InterPro" id="IPR023578">
    <property type="entry name" value="Ras_GEF_dom_sf"/>
</dbReference>
<dbReference type="InterPro" id="IPR000219">
    <property type="entry name" value="DH_dom"/>
</dbReference>
<feature type="region of interest" description="Disordered" evidence="3">
    <location>
        <begin position="1400"/>
        <end position="1443"/>
    </location>
</feature>
<dbReference type="InterPro" id="IPR009072">
    <property type="entry name" value="Histone-fold"/>
</dbReference>
<dbReference type="SUPFAM" id="SSF50729">
    <property type="entry name" value="PH domain-like"/>
    <property type="match status" value="1"/>
</dbReference>
<dbReference type="Gene3D" id="1.10.20.10">
    <property type="entry name" value="Histone, subunit A"/>
    <property type="match status" value="1"/>
</dbReference>
<dbReference type="CDD" id="cd00160">
    <property type="entry name" value="RhoGEF"/>
    <property type="match status" value="1"/>
</dbReference>
<feature type="region of interest" description="Disordered" evidence="3">
    <location>
        <begin position="1025"/>
        <end position="1093"/>
    </location>
</feature>
<dbReference type="GO" id="GO:0030527">
    <property type="term" value="F:structural constituent of chromatin"/>
    <property type="evidence" value="ECO:0007669"/>
    <property type="project" value="InterPro"/>
</dbReference>
<reference evidence="8 9" key="1">
    <citation type="submission" date="2023-10" db="EMBL/GenBank/DDBJ databases">
        <title>Genomes of two closely related lineages of the louse Polyplax serrata with different host specificities.</title>
        <authorList>
            <person name="Martinu J."/>
            <person name="Tarabai H."/>
            <person name="Stefka J."/>
            <person name="Hypsa V."/>
        </authorList>
    </citation>
    <scope>NUCLEOTIDE SEQUENCE [LARGE SCALE GENOMIC DNA]</scope>
    <source>
        <strain evidence="8">HR10_N</strain>
    </source>
</reference>
<keyword evidence="1 2" id="KW-0344">Guanine-nucleotide releasing factor</keyword>
<dbReference type="GO" id="GO:0046982">
    <property type="term" value="F:protein heterodimerization activity"/>
    <property type="evidence" value="ECO:0007669"/>
    <property type="project" value="InterPro"/>
</dbReference>
<dbReference type="InterPro" id="IPR008937">
    <property type="entry name" value="Ras-like_GEF"/>
</dbReference>
<evidence type="ECO:0008006" key="10">
    <source>
        <dbReference type="Google" id="ProtNLM"/>
    </source>
</evidence>
<evidence type="ECO:0000313" key="8">
    <source>
        <dbReference type="EMBL" id="KAK6644965.1"/>
    </source>
</evidence>
<feature type="domain" description="DH" evidence="6">
    <location>
        <begin position="210"/>
        <end position="397"/>
    </location>
</feature>
<organism evidence="8 9">
    <name type="scientific">Polyplax serrata</name>
    <name type="common">Common mouse louse</name>
    <dbReference type="NCBI Taxonomy" id="468196"/>
    <lineage>
        <taxon>Eukaryota</taxon>
        <taxon>Metazoa</taxon>
        <taxon>Ecdysozoa</taxon>
        <taxon>Arthropoda</taxon>
        <taxon>Hexapoda</taxon>
        <taxon>Insecta</taxon>
        <taxon>Pterygota</taxon>
        <taxon>Neoptera</taxon>
        <taxon>Paraneoptera</taxon>
        <taxon>Psocodea</taxon>
        <taxon>Troctomorpha</taxon>
        <taxon>Phthiraptera</taxon>
        <taxon>Anoplura</taxon>
        <taxon>Polyplacidae</taxon>
        <taxon>Polyplax</taxon>
    </lineage>
</organism>
<feature type="domain" description="PH" evidence="4">
    <location>
        <begin position="441"/>
        <end position="550"/>
    </location>
</feature>
<dbReference type="CDD" id="cd22914">
    <property type="entry name" value="HFD_SOS1_rpt1"/>
    <property type="match status" value="1"/>
</dbReference>
<dbReference type="PROSITE" id="PS50212">
    <property type="entry name" value="RASGEF_NTER"/>
    <property type="match status" value="1"/>
</dbReference>
<dbReference type="Pfam" id="PF00621">
    <property type="entry name" value="RhoGEF"/>
    <property type="match status" value="1"/>
</dbReference>
<dbReference type="CDD" id="cd01261">
    <property type="entry name" value="PH_SOS"/>
    <property type="match status" value="1"/>
</dbReference>
<feature type="domain" description="Ras-GEF" evidence="5">
    <location>
        <begin position="784"/>
        <end position="1022"/>
    </location>
</feature>
<dbReference type="GO" id="GO:0000786">
    <property type="term" value="C:nucleosome"/>
    <property type="evidence" value="ECO:0007669"/>
    <property type="project" value="InterPro"/>
</dbReference>
<feature type="region of interest" description="Disordered" evidence="3">
    <location>
        <begin position="1458"/>
        <end position="1478"/>
    </location>
</feature>
<dbReference type="InterPro" id="IPR000651">
    <property type="entry name" value="Ras-like_Gua-exchang_fac_N"/>
</dbReference>
<evidence type="ECO:0000259" key="6">
    <source>
        <dbReference type="PROSITE" id="PS50010"/>
    </source>
</evidence>
<dbReference type="PROSITE" id="PS50009">
    <property type="entry name" value="RASGEF_CAT"/>
    <property type="match status" value="1"/>
</dbReference>
<comment type="caution">
    <text evidence="8">The sequence shown here is derived from an EMBL/GenBank/DDBJ whole genome shotgun (WGS) entry which is preliminary data.</text>
</comment>
<dbReference type="CDD" id="cd00155">
    <property type="entry name" value="RasGEF"/>
    <property type="match status" value="1"/>
</dbReference>
<accession>A0AAN8XQB5</accession>
<dbReference type="InterPro" id="IPR055251">
    <property type="entry name" value="SOS1_NGEF_PH"/>
</dbReference>
<dbReference type="Pfam" id="PF00617">
    <property type="entry name" value="RasGEF"/>
    <property type="match status" value="1"/>
</dbReference>
<dbReference type="EMBL" id="JAWJWE010000001">
    <property type="protein sequence ID" value="KAK6644965.1"/>
    <property type="molecule type" value="Genomic_DNA"/>
</dbReference>
<feature type="compositionally biased region" description="Pro residues" evidence="3">
    <location>
        <begin position="1193"/>
        <end position="1203"/>
    </location>
</feature>
<dbReference type="FunFam" id="1.10.20.10:FF:000029">
    <property type="entry name" value="son of sevenless homolog 1 isoform X1"/>
    <property type="match status" value="1"/>
</dbReference>
<dbReference type="GO" id="GO:0003677">
    <property type="term" value="F:DNA binding"/>
    <property type="evidence" value="ECO:0007669"/>
    <property type="project" value="InterPro"/>
</dbReference>
<dbReference type="Gene3D" id="1.10.840.10">
    <property type="entry name" value="Ras guanine-nucleotide exchange factors catalytic domain"/>
    <property type="match status" value="1"/>
</dbReference>
<dbReference type="GO" id="GO:0007265">
    <property type="term" value="P:Ras protein signal transduction"/>
    <property type="evidence" value="ECO:0007669"/>
    <property type="project" value="TreeGrafter"/>
</dbReference>
<evidence type="ECO:0000256" key="1">
    <source>
        <dbReference type="ARBA" id="ARBA00022658"/>
    </source>
</evidence>
<dbReference type="GO" id="GO:0005085">
    <property type="term" value="F:guanyl-nucleotide exchange factor activity"/>
    <property type="evidence" value="ECO:0007669"/>
    <property type="project" value="UniProtKB-KW"/>
</dbReference>
<dbReference type="Proteomes" id="UP001372834">
    <property type="component" value="Unassembled WGS sequence"/>
</dbReference>
<dbReference type="SMART" id="SM00147">
    <property type="entry name" value="RasGEF"/>
    <property type="match status" value="1"/>
</dbReference>
<dbReference type="SMART" id="SM00414">
    <property type="entry name" value="H2A"/>
    <property type="match status" value="1"/>
</dbReference>
<dbReference type="Pfam" id="PF22697">
    <property type="entry name" value="SOS1_NGEF_PH"/>
    <property type="match status" value="1"/>
</dbReference>
<dbReference type="GO" id="GO:0005886">
    <property type="term" value="C:plasma membrane"/>
    <property type="evidence" value="ECO:0007669"/>
    <property type="project" value="TreeGrafter"/>
</dbReference>
<dbReference type="Pfam" id="PF00618">
    <property type="entry name" value="RasGEF_N"/>
    <property type="match status" value="1"/>
</dbReference>
<evidence type="ECO:0000259" key="7">
    <source>
        <dbReference type="PROSITE" id="PS50212"/>
    </source>
</evidence>
<dbReference type="PANTHER" id="PTHR23113:SF363">
    <property type="entry name" value="PROTEIN SON OF SEVENLESS"/>
    <property type="match status" value="1"/>
</dbReference>
<dbReference type="Gene3D" id="2.30.29.30">
    <property type="entry name" value="Pleckstrin-homology domain (PH domain)/Phosphotyrosine-binding domain (PTB)"/>
    <property type="match status" value="1"/>
</dbReference>
<feature type="region of interest" description="Disordered" evidence="3">
    <location>
        <begin position="1113"/>
        <end position="1208"/>
    </location>
</feature>
<evidence type="ECO:0000259" key="5">
    <source>
        <dbReference type="PROSITE" id="PS50009"/>
    </source>
</evidence>
<dbReference type="PROSITE" id="PS50003">
    <property type="entry name" value="PH_DOMAIN"/>
    <property type="match status" value="1"/>
</dbReference>
<evidence type="ECO:0000256" key="2">
    <source>
        <dbReference type="PROSITE-ProRule" id="PRU00168"/>
    </source>
</evidence>
<dbReference type="PROSITE" id="PS50010">
    <property type="entry name" value="DH_2"/>
    <property type="match status" value="1"/>
</dbReference>
<dbReference type="Gene3D" id="1.20.900.10">
    <property type="entry name" value="Dbl homology (DH) domain"/>
    <property type="match status" value="1"/>
</dbReference>
<dbReference type="SMART" id="SM00229">
    <property type="entry name" value="RasGEFN"/>
    <property type="match status" value="1"/>
</dbReference>
<dbReference type="PANTHER" id="PTHR23113">
    <property type="entry name" value="GUANINE NUCLEOTIDE EXCHANGE FACTOR"/>
    <property type="match status" value="1"/>
</dbReference>
<feature type="domain" description="N-terminal Ras-GEF" evidence="7">
    <location>
        <begin position="599"/>
        <end position="747"/>
    </location>
</feature>
<dbReference type="InterPro" id="IPR036964">
    <property type="entry name" value="RASGEF_cat_dom_sf"/>
</dbReference>
<evidence type="ECO:0000259" key="4">
    <source>
        <dbReference type="PROSITE" id="PS50003"/>
    </source>
</evidence>
<proteinExistence type="predicted"/>
<feature type="compositionally biased region" description="Basic and acidic residues" evidence="3">
    <location>
        <begin position="1458"/>
        <end position="1473"/>
    </location>
</feature>
<dbReference type="InterPro" id="IPR002119">
    <property type="entry name" value="Histone_H2A"/>
</dbReference>
<dbReference type="SMART" id="SM00325">
    <property type="entry name" value="RhoGEF"/>
    <property type="match status" value="1"/>
</dbReference>
<dbReference type="InterPro" id="IPR001849">
    <property type="entry name" value="PH_domain"/>
</dbReference>
<dbReference type="SUPFAM" id="SSF48065">
    <property type="entry name" value="DBL homology domain (DH-domain)"/>
    <property type="match status" value="1"/>
</dbReference>